<comment type="caution">
    <text evidence="6">The sequence shown here is derived from an EMBL/GenBank/DDBJ whole genome shotgun (WGS) entry which is preliminary data.</text>
</comment>
<name>A0A644UDY0_9ZZZZ</name>
<dbReference type="GO" id="GO:0003677">
    <property type="term" value="F:DNA binding"/>
    <property type="evidence" value="ECO:0007669"/>
    <property type="project" value="UniProtKB-KW"/>
</dbReference>
<dbReference type="PANTHER" id="PTHR34294:SF1">
    <property type="entry name" value="TRANSCRIPTIONAL REGULATOR LSRR"/>
    <property type="match status" value="1"/>
</dbReference>
<dbReference type="PANTHER" id="PTHR34294">
    <property type="entry name" value="TRANSCRIPTIONAL REGULATOR-RELATED"/>
    <property type="match status" value="1"/>
</dbReference>
<feature type="domain" description="Sugar-binding" evidence="5">
    <location>
        <begin position="59"/>
        <end position="313"/>
    </location>
</feature>
<evidence type="ECO:0000256" key="2">
    <source>
        <dbReference type="ARBA" id="ARBA00023015"/>
    </source>
</evidence>
<evidence type="ECO:0000256" key="1">
    <source>
        <dbReference type="ARBA" id="ARBA00010466"/>
    </source>
</evidence>
<dbReference type="AlphaFoldDB" id="A0A644UDY0"/>
<dbReference type="Gene3D" id="1.10.10.60">
    <property type="entry name" value="Homeodomain-like"/>
    <property type="match status" value="1"/>
</dbReference>
<dbReference type="Gene3D" id="3.40.50.1360">
    <property type="match status" value="1"/>
</dbReference>
<organism evidence="6">
    <name type="scientific">bioreactor metagenome</name>
    <dbReference type="NCBI Taxonomy" id="1076179"/>
    <lineage>
        <taxon>unclassified sequences</taxon>
        <taxon>metagenomes</taxon>
        <taxon>ecological metagenomes</taxon>
    </lineage>
</organism>
<keyword evidence="3" id="KW-0238">DNA-binding</keyword>
<dbReference type="Pfam" id="PF04198">
    <property type="entry name" value="Sugar-bind"/>
    <property type="match status" value="1"/>
</dbReference>
<evidence type="ECO:0000313" key="6">
    <source>
        <dbReference type="EMBL" id="MPL77196.1"/>
    </source>
</evidence>
<comment type="similarity">
    <text evidence="1">Belongs to the SorC transcriptional regulatory family.</text>
</comment>
<dbReference type="GO" id="GO:0030246">
    <property type="term" value="F:carbohydrate binding"/>
    <property type="evidence" value="ECO:0007669"/>
    <property type="project" value="InterPro"/>
</dbReference>
<evidence type="ECO:0000259" key="5">
    <source>
        <dbReference type="Pfam" id="PF04198"/>
    </source>
</evidence>
<sequence length="314" mass="34795">MKQDDVILAYRCVDLYYRQDISQLEIAKAIGISRPKVSRLLALARELGMVTISIKPPELFNQRDLEKRLSEKYGLNHVFIGIAEDSSDSSIQKTIGASFVKEFPGFLKNDIKIGIGLGSTMYETSKIIHPERHVPSGISIYPLMGLAGRADPAYQINSIIDLFAEALNAQRNYFLAPAIFDDAAQKDTFCRSKQVREIIDIWEKLDLAVFGIGGPIGRSALLYSSFPEKFLVQMVQNHAVGDVLAHFFDVEGKLACPEAESMLLSIAFSSLKKIPERICLAGGLWKLDSIKTALKSRLATVLVTDLITAQSLIE</sequence>
<dbReference type="InterPro" id="IPR051054">
    <property type="entry name" value="SorC_transcr_regulators"/>
</dbReference>
<proteinExistence type="inferred from homology"/>
<accession>A0A644UDY0</accession>
<dbReference type="EMBL" id="VSSQ01000104">
    <property type="protein sequence ID" value="MPL77196.1"/>
    <property type="molecule type" value="Genomic_DNA"/>
</dbReference>
<reference evidence="6" key="1">
    <citation type="submission" date="2019-08" db="EMBL/GenBank/DDBJ databases">
        <authorList>
            <person name="Kucharzyk K."/>
            <person name="Murdoch R.W."/>
            <person name="Higgins S."/>
            <person name="Loffler F."/>
        </authorList>
    </citation>
    <scope>NUCLEOTIDE SEQUENCE</scope>
</reference>
<keyword evidence="2" id="KW-0805">Transcription regulation</keyword>
<evidence type="ECO:0000256" key="4">
    <source>
        <dbReference type="ARBA" id="ARBA00023163"/>
    </source>
</evidence>
<dbReference type="InterPro" id="IPR037171">
    <property type="entry name" value="NagB/RpiA_transferase-like"/>
</dbReference>
<gene>
    <name evidence="6" type="primary">deoR_4</name>
    <name evidence="6" type="ORF">SDC9_23048</name>
</gene>
<keyword evidence="4" id="KW-0804">Transcription</keyword>
<evidence type="ECO:0000256" key="3">
    <source>
        <dbReference type="ARBA" id="ARBA00023125"/>
    </source>
</evidence>
<protein>
    <submittedName>
        <fullName evidence="6">Deoxyribonucleoside regulator</fullName>
    </submittedName>
</protein>
<dbReference type="InterPro" id="IPR007324">
    <property type="entry name" value="Sugar-bd_dom_put"/>
</dbReference>
<dbReference type="SUPFAM" id="SSF100950">
    <property type="entry name" value="NagB/RpiA/CoA transferase-like"/>
    <property type="match status" value="1"/>
</dbReference>